<dbReference type="CDD" id="cd02201">
    <property type="entry name" value="FtsZ_type1"/>
    <property type="match status" value="1"/>
</dbReference>
<evidence type="ECO:0000256" key="4">
    <source>
        <dbReference type="HAMAP-Rule" id="MF_00909"/>
    </source>
</evidence>
<feature type="binding site" evidence="4">
    <location>
        <position position="139"/>
    </location>
    <ligand>
        <name>GTP</name>
        <dbReference type="ChEBI" id="CHEBI:37565"/>
    </ligand>
</feature>
<dbReference type="Gene3D" id="3.40.50.1440">
    <property type="entry name" value="Tubulin/FtsZ, GTPase domain"/>
    <property type="match status" value="1"/>
</dbReference>
<comment type="similarity">
    <text evidence="1 4 6">Belongs to the FtsZ family.</text>
</comment>
<dbReference type="AlphaFoldDB" id="A0A0S7YC85"/>
<keyword evidence="4 6" id="KW-0132">Cell division</keyword>
<dbReference type="InterPro" id="IPR000158">
    <property type="entry name" value="Cell_div_FtsZ"/>
</dbReference>
<dbReference type="InterPro" id="IPR003008">
    <property type="entry name" value="Tubulin_FtsZ_GTPase"/>
</dbReference>
<evidence type="ECO:0000256" key="5">
    <source>
        <dbReference type="NCBIfam" id="TIGR00065"/>
    </source>
</evidence>
<feature type="domain" description="Tubulin/FtsZ 2-layer sandwich" evidence="8">
    <location>
        <begin position="207"/>
        <end position="325"/>
    </location>
</feature>
<dbReference type="SMART" id="SM00864">
    <property type="entry name" value="Tubulin"/>
    <property type="match status" value="1"/>
</dbReference>
<organism evidence="9 10">
    <name type="scientific">candidate division TA06 bacterium DG_78</name>
    <dbReference type="NCBI Taxonomy" id="1703772"/>
    <lineage>
        <taxon>Bacteria</taxon>
        <taxon>Bacteria division TA06</taxon>
    </lineage>
</organism>
<dbReference type="GO" id="GO:0005737">
    <property type="term" value="C:cytoplasm"/>
    <property type="evidence" value="ECO:0007669"/>
    <property type="project" value="UniProtKB-SubCell"/>
</dbReference>
<dbReference type="PRINTS" id="PR00423">
    <property type="entry name" value="CELLDVISFTSZ"/>
</dbReference>
<dbReference type="InterPro" id="IPR020805">
    <property type="entry name" value="Cell_div_FtsZ_CS"/>
</dbReference>
<feature type="domain" description="Tubulin/FtsZ GTPase" evidence="7">
    <location>
        <begin position="13"/>
        <end position="205"/>
    </location>
</feature>
<feature type="binding site" evidence="4">
    <location>
        <position position="143"/>
    </location>
    <ligand>
        <name>GTP</name>
        <dbReference type="ChEBI" id="CHEBI:37565"/>
    </ligand>
</feature>
<proteinExistence type="inferred from homology"/>
<dbReference type="SUPFAM" id="SSF52490">
    <property type="entry name" value="Tubulin nucleotide-binding domain-like"/>
    <property type="match status" value="1"/>
</dbReference>
<dbReference type="Proteomes" id="UP000051012">
    <property type="component" value="Unassembled WGS sequence"/>
</dbReference>
<keyword evidence="4 6" id="KW-0131">Cell cycle</keyword>
<comment type="function">
    <text evidence="4 6">Essential cell division protein that forms a contractile ring structure (Z ring) at the future cell division site. The regulation of the ring assembly controls the timing and the location of cell division. One of the functions of the FtsZ ring is to recruit other cell division proteins to the septum to produce a new cell wall between the dividing cells. Binds GTP and shows GTPase activity.</text>
</comment>
<keyword evidence="4 6" id="KW-0717">Septation</keyword>
<dbReference type="GO" id="GO:0003924">
    <property type="term" value="F:GTPase activity"/>
    <property type="evidence" value="ECO:0007669"/>
    <property type="project" value="UniProtKB-UniRule"/>
</dbReference>
<dbReference type="InterPro" id="IPR018316">
    <property type="entry name" value="Tubulin/FtsZ_2-layer-sand-dom"/>
</dbReference>
<feature type="binding site" evidence="4">
    <location>
        <begin position="108"/>
        <end position="110"/>
    </location>
    <ligand>
        <name>GTP</name>
        <dbReference type="ChEBI" id="CHEBI:37565"/>
    </ligand>
</feature>
<dbReference type="PANTHER" id="PTHR30314">
    <property type="entry name" value="CELL DIVISION PROTEIN FTSZ-RELATED"/>
    <property type="match status" value="1"/>
</dbReference>
<evidence type="ECO:0000313" key="9">
    <source>
        <dbReference type="EMBL" id="KPJ72405.1"/>
    </source>
</evidence>
<evidence type="ECO:0000256" key="1">
    <source>
        <dbReference type="ARBA" id="ARBA00009690"/>
    </source>
</evidence>
<dbReference type="InterPro" id="IPR045061">
    <property type="entry name" value="FtsZ/CetZ"/>
</dbReference>
<dbReference type="PROSITE" id="PS01135">
    <property type="entry name" value="FTSZ_2"/>
    <property type="match status" value="1"/>
</dbReference>
<dbReference type="InterPro" id="IPR008280">
    <property type="entry name" value="Tub_FtsZ_C"/>
</dbReference>
<comment type="subunit">
    <text evidence="4">Homodimer. Polymerizes to form a dynamic ring structure in a strictly GTP-dependent manner. Interacts directly with several other division proteins.</text>
</comment>
<dbReference type="Pfam" id="PF00091">
    <property type="entry name" value="Tubulin"/>
    <property type="match status" value="1"/>
</dbReference>
<comment type="subcellular location">
    <subcellularLocation>
        <location evidence="4">Cytoplasm</location>
    </subcellularLocation>
    <text evidence="4">Assembles at midcell at the inner surface of the cytoplasmic membrane.</text>
</comment>
<dbReference type="PANTHER" id="PTHR30314:SF3">
    <property type="entry name" value="MITOCHONDRIAL DIVISION PROTEIN FSZA"/>
    <property type="match status" value="1"/>
</dbReference>
<dbReference type="GO" id="GO:0000917">
    <property type="term" value="P:division septum assembly"/>
    <property type="evidence" value="ECO:0007669"/>
    <property type="project" value="UniProtKB-KW"/>
</dbReference>
<evidence type="ECO:0000259" key="7">
    <source>
        <dbReference type="SMART" id="SM00864"/>
    </source>
</evidence>
<dbReference type="FunFam" id="3.40.50.1440:FF:000001">
    <property type="entry name" value="Cell division protein FtsZ"/>
    <property type="match status" value="1"/>
</dbReference>
<dbReference type="GO" id="GO:0032153">
    <property type="term" value="C:cell division site"/>
    <property type="evidence" value="ECO:0007669"/>
    <property type="project" value="UniProtKB-UniRule"/>
</dbReference>
<protein>
    <recommendedName>
        <fullName evidence="4 5">Cell division protein FtsZ</fullName>
    </recommendedName>
</protein>
<dbReference type="PATRIC" id="fig|1703772.3.peg.1954"/>
<sequence>MLELVEEPKYLAKIKMVGVGGAGCNTINYAQGYGIQGVECIAVNTDAQVLKLNMASEKLQIGTNLTHGLGAGGDPELGRKAAEESRDEIRDIMKDGDMVFITCGEGGGTGTGASPLIAEEAKNSGALVIAVVTKPFEYEGVWRMANAEKGIEDLQEYVDTLICIPNQRLVAVSPKEQSIIEAFKLGNMVLFNAIKGIAEMITNPGLINLDFADIRTVMIEKGTAVMGLGVGEGENRAILAAQSAISSPLLDDISIKGARGLLINITGGSDLTLAETNEAATLIVGETDSQPKVITGVVVDEDLGSQVKVMVVATGISEGPRETPIDFTPRRENLELPTFKRRELKETVKKRVYNENDLEVPTFLRRQID</sequence>
<evidence type="ECO:0000256" key="3">
    <source>
        <dbReference type="ARBA" id="ARBA00023134"/>
    </source>
</evidence>
<dbReference type="HAMAP" id="MF_00909">
    <property type="entry name" value="FtsZ"/>
    <property type="match status" value="1"/>
</dbReference>
<dbReference type="EMBL" id="LJNI01000076">
    <property type="protein sequence ID" value="KPJ72405.1"/>
    <property type="molecule type" value="Genomic_DNA"/>
</dbReference>
<dbReference type="InterPro" id="IPR037103">
    <property type="entry name" value="Tubulin/FtsZ-like_C"/>
</dbReference>
<dbReference type="NCBIfam" id="TIGR00065">
    <property type="entry name" value="ftsZ"/>
    <property type="match status" value="1"/>
</dbReference>
<dbReference type="GO" id="GO:0043093">
    <property type="term" value="P:FtsZ-dependent cytokinesis"/>
    <property type="evidence" value="ECO:0007669"/>
    <property type="project" value="UniProtKB-UniRule"/>
</dbReference>
<feature type="binding site" evidence="4">
    <location>
        <position position="187"/>
    </location>
    <ligand>
        <name>GTP</name>
        <dbReference type="ChEBI" id="CHEBI:37565"/>
    </ligand>
</feature>
<evidence type="ECO:0000256" key="2">
    <source>
        <dbReference type="ARBA" id="ARBA00022741"/>
    </source>
</evidence>
<evidence type="ECO:0000313" key="10">
    <source>
        <dbReference type="Proteomes" id="UP000051012"/>
    </source>
</evidence>
<dbReference type="SMART" id="SM00865">
    <property type="entry name" value="Tubulin_C"/>
    <property type="match status" value="1"/>
</dbReference>
<gene>
    <name evidence="4" type="primary">ftsZ</name>
    <name evidence="9" type="ORF">AMJ52_06395</name>
</gene>
<dbReference type="SUPFAM" id="SSF55307">
    <property type="entry name" value="Tubulin C-terminal domain-like"/>
    <property type="match status" value="1"/>
</dbReference>
<comment type="caution">
    <text evidence="9">The sequence shown here is derived from an EMBL/GenBank/DDBJ whole genome shotgun (WGS) entry which is preliminary data.</text>
</comment>
<evidence type="ECO:0000256" key="6">
    <source>
        <dbReference type="RuleBase" id="RU000631"/>
    </source>
</evidence>
<evidence type="ECO:0000259" key="8">
    <source>
        <dbReference type="SMART" id="SM00865"/>
    </source>
</evidence>
<dbReference type="Pfam" id="PF12327">
    <property type="entry name" value="FtsZ_C"/>
    <property type="match status" value="1"/>
</dbReference>
<keyword evidence="2 4" id="KW-0547">Nucleotide-binding</keyword>
<keyword evidence="3 4" id="KW-0342">GTP-binding</keyword>
<dbReference type="GO" id="GO:0005525">
    <property type="term" value="F:GTP binding"/>
    <property type="evidence" value="ECO:0007669"/>
    <property type="project" value="UniProtKB-UniRule"/>
</dbReference>
<accession>A0A0S7YC85</accession>
<dbReference type="Gene3D" id="3.30.1330.20">
    <property type="entry name" value="Tubulin/FtsZ, C-terminal domain"/>
    <property type="match status" value="1"/>
</dbReference>
<dbReference type="InterPro" id="IPR024757">
    <property type="entry name" value="FtsZ_C"/>
</dbReference>
<feature type="binding site" evidence="4">
    <location>
        <begin position="21"/>
        <end position="25"/>
    </location>
    <ligand>
        <name>GTP</name>
        <dbReference type="ChEBI" id="CHEBI:37565"/>
    </ligand>
</feature>
<dbReference type="InterPro" id="IPR036525">
    <property type="entry name" value="Tubulin/FtsZ_GTPase_sf"/>
</dbReference>
<reference evidence="9 10" key="1">
    <citation type="journal article" date="2015" name="Microbiome">
        <title>Genomic resolution of linkages in carbon, nitrogen, and sulfur cycling among widespread estuary sediment bacteria.</title>
        <authorList>
            <person name="Baker B.J."/>
            <person name="Lazar C.S."/>
            <person name="Teske A.P."/>
            <person name="Dick G.J."/>
        </authorList>
    </citation>
    <scope>NUCLEOTIDE SEQUENCE [LARGE SCALE GENOMIC DNA]</scope>
    <source>
        <strain evidence="9">DG_78</strain>
    </source>
</reference>
<keyword evidence="4" id="KW-0963">Cytoplasm</keyword>
<dbReference type="PROSITE" id="PS01134">
    <property type="entry name" value="FTSZ_1"/>
    <property type="match status" value="1"/>
</dbReference>
<name>A0A0S7YC85_UNCT6</name>
<dbReference type="GO" id="GO:0051258">
    <property type="term" value="P:protein polymerization"/>
    <property type="evidence" value="ECO:0007669"/>
    <property type="project" value="UniProtKB-UniRule"/>
</dbReference>